<feature type="compositionally biased region" description="Low complexity" evidence="1">
    <location>
        <begin position="287"/>
        <end position="305"/>
    </location>
</feature>
<dbReference type="AlphaFoldDB" id="A0AAW0GUM9"/>
<protein>
    <submittedName>
        <fullName evidence="2">Uncharacterized protein</fullName>
    </submittedName>
</protein>
<accession>A0AAW0GUM9</accession>
<feature type="region of interest" description="Disordered" evidence="1">
    <location>
        <begin position="456"/>
        <end position="475"/>
    </location>
</feature>
<feature type="region of interest" description="Disordered" evidence="1">
    <location>
        <begin position="167"/>
        <end position="428"/>
    </location>
</feature>
<evidence type="ECO:0000256" key="1">
    <source>
        <dbReference type="SAM" id="MobiDB-lite"/>
    </source>
</evidence>
<feature type="compositionally biased region" description="Low complexity" evidence="1">
    <location>
        <begin position="335"/>
        <end position="352"/>
    </location>
</feature>
<feature type="compositionally biased region" description="Low complexity" evidence="1">
    <location>
        <begin position="363"/>
        <end position="372"/>
    </location>
</feature>
<dbReference type="Proteomes" id="UP001385951">
    <property type="component" value="Unassembled WGS sequence"/>
</dbReference>
<reference evidence="2 3" key="1">
    <citation type="submission" date="2022-09" db="EMBL/GenBank/DDBJ databases">
        <authorList>
            <person name="Palmer J.M."/>
        </authorList>
    </citation>
    <scope>NUCLEOTIDE SEQUENCE [LARGE SCALE GENOMIC DNA]</scope>
    <source>
        <strain evidence="2 3">DSM 7382</strain>
    </source>
</reference>
<feature type="compositionally biased region" description="Low complexity" evidence="1">
    <location>
        <begin position="202"/>
        <end position="217"/>
    </location>
</feature>
<organism evidence="2 3">
    <name type="scientific">Cerrena zonata</name>
    <dbReference type="NCBI Taxonomy" id="2478898"/>
    <lineage>
        <taxon>Eukaryota</taxon>
        <taxon>Fungi</taxon>
        <taxon>Dikarya</taxon>
        <taxon>Basidiomycota</taxon>
        <taxon>Agaricomycotina</taxon>
        <taxon>Agaricomycetes</taxon>
        <taxon>Polyporales</taxon>
        <taxon>Cerrenaceae</taxon>
        <taxon>Cerrena</taxon>
    </lineage>
</organism>
<feature type="compositionally biased region" description="Low complexity" evidence="1">
    <location>
        <begin position="406"/>
        <end position="421"/>
    </location>
</feature>
<name>A0AAW0GUM9_9APHY</name>
<gene>
    <name evidence="2" type="ORF">QCA50_000965</name>
</gene>
<comment type="caution">
    <text evidence="2">The sequence shown here is derived from an EMBL/GenBank/DDBJ whole genome shotgun (WGS) entry which is preliminary data.</text>
</comment>
<keyword evidence="3" id="KW-1185">Reference proteome</keyword>
<dbReference type="EMBL" id="JASBNA010000001">
    <property type="protein sequence ID" value="KAK7696311.1"/>
    <property type="molecule type" value="Genomic_DNA"/>
</dbReference>
<evidence type="ECO:0000313" key="2">
    <source>
        <dbReference type="EMBL" id="KAK7696311.1"/>
    </source>
</evidence>
<sequence>MGQWTLNHHDEVLDRKLKTLVAGACKRARLENDGTDITYETFIEQLDAGDSFTSSMIDILVKEVAERRHRNRNDRRLISERTAKSLRAQAAPLHIYRGRTTTRYTRRRLLIPGLDDLEASASEDDLELVGHTTSSILEGVRVNSELYDAFMPGSYGLDGGIETLEASTSSATTPDVDREVVTSPRPISPPLSGSHYRTSYLSGGPSSSTGVSGLSASRPTTRGPIRSRVMDFNDFTLRRRSNIRNSSSEQNLRQSMRSEDGADGPWSFGHFPRDDFESSITGPPFRPTSSSSSTSTIRPTSRRFFGSLAPHRSHEAGSGEPWSSEPRDPPPAPRPISEILESSSSAGQSSAQMWYSLTHQRSHSPSPLSRALSRSEPEESRPVIPPSHRLRRGGVRAPESILMRRSSSSVLPSPQSLLSEPARSDEESREWRMLRNAVLQQDTIGSEEHEIWAAQETTEQLLTPRSISPVGTGSQ</sequence>
<proteinExistence type="predicted"/>
<evidence type="ECO:0000313" key="3">
    <source>
        <dbReference type="Proteomes" id="UP001385951"/>
    </source>
</evidence>